<comment type="caution">
    <text evidence="8">The sequence shown here is derived from an EMBL/GenBank/DDBJ whole genome shotgun (WGS) entry which is preliminary data.</text>
</comment>
<reference evidence="8" key="1">
    <citation type="journal article" date="2020" name="Fungal Divers.">
        <title>Resolving the Mortierellaceae phylogeny through synthesis of multi-gene phylogenetics and phylogenomics.</title>
        <authorList>
            <person name="Vandepol N."/>
            <person name="Liber J."/>
            <person name="Desiro A."/>
            <person name="Na H."/>
            <person name="Kennedy M."/>
            <person name="Barry K."/>
            <person name="Grigoriev I.V."/>
            <person name="Miller A.N."/>
            <person name="O'Donnell K."/>
            <person name="Stajich J.E."/>
            <person name="Bonito G."/>
        </authorList>
    </citation>
    <scope>NUCLEOTIDE SEQUENCE</scope>
    <source>
        <strain evidence="8">KOD948</strain>
    </source>
</reference>
<dbReference type="AlphaFoldDB" id="A0A9P6PT78"/>
<evidence type="ECO:0000259" key="7">
    <source>
        <dbReference type="Pfam" id="PF01494"/>
    </source>
</evidence>
<dbReference type="Gene3D" id="3.50.50.60">
    <property type="entry name" value="FAD/NAD(P)-binding domain"/>
    <property type="match status" value="1"/>
</dbReference>
<dbReference type="InterPro" id="IPR036188">
    <property type="entry name" value="FAD/NAD-bd_sf"/>
</dbReference>
<dbReference type="EMBL" id="JAAAJA010000452">
    <property type="protein sequence ID" value="KAG0253558.1"/>
    <property type="molecule type" value="Genomic_DNA"/>
</dbReference>
<feature type="transmembrane region" description="Helical" evidence="6">
    <location>
        <begin position="20"/>
        <end position="39"/>
    </location>
</feature>
<dbReference type="GO" id="GO:0071949">
    <property type="term" value="F:FAD binding"/>
    <property type="evidence" value="ECO:0007669"/>
    <property type="project" value="InterPro"/>
</dbReference>
<evidence type="ECO:0000256" key="6">
    <source>
        <dbReference type="SAM" id="Phobius"/>
    </source>
</evidence>
<dbReference type="InterPro" id="IPR050493">
    <property type="entry name" value="FAD-dep_Monooxygenase_BioMet"/>
</dbReference>
<keyword evidence="6" id="KW-0812">Transmembrane</keyword>
<feature type="non-terminal residue" evidence="8">
    <location>
        <position position="1"/>
    </location>
</feature>
<dbReference type="OrthoDB" id="655030at2759"/>
<organism evidence="8 9">
    <name type="scientific">Mortierella polycephala</name>
    <dbReference type="NCBI Taxonomy" id="41804"/>
    <lineage>
        <taxon>Eukaryota</taxon>
        <taxon>Fungi</taxon>
        <taxon>Fungi incertae sedis</taxon>
        <taxon>Mucoromycota</taxon>
        <taxon>Mortierellomycotina</taxon>
        <taxon>Mortierellomycetes</taxon>
        <taxon>Mortierellales</taxon>
        <taxon>Mortierellaceae</taxon>
        <taxon>Mortierella</taxon>
    </lineage>
</organism>
<dbReference type="GO" id="GO:0004497">
    <property type="term" value="F:monooxygenase activity"/>
    <property type="evidence" value="ECO:0007669"/>
    <property type="project" value="UniProtKB-KW"/>
</dbReference>
<evidence type="ECO:0000313" key="8">
    <source>
        <dbReference type="EMBL" id="KAG0253558.1"/>
    </source>
</evidence>
<accession>A0A9P6PT78</accession>
<protein>
    <recommendedName>
        <fullName evidence="7">FAD-binding domain-containing protein</fullName>
    </recommendedName>
</protein>
<dbReference type="Proteomes" id="UP000726737">
    <property type="component" value="Unassembled WGS sequence"/>
</dbReference>
<sequence length="102" mass="10962">MDSTSGSPSTPQPTKAKVLIVGAGLGGLILAALLERAGIQYEVFERAKKIIPLGSAISMGPNVMYLFEQLGIADEIKGNSKVILDGYQFNQNLEEIGYNLYN</sequence>
<feature type="domain" description="FAD-binding" evidence="7">
    <location>
        <begin position="16"/>
        <end position="79"/>
    </location>
</feature>
<evidence type="ECO:0000256" key="5">
    <source>
        <dbReference type="ARBA" id="ARBA00023033"/>
    </source>
</evidence>
<proteinExistence type="inferred from homology"/>
<name>A0A9P6PT78_9FUNG</name>
<gene>
    <name evidence="8" type="ORF">BG011_006303</name>
</gene>
<keyword evidence="3" id="KW-0274">FAD</keyword>
<keyword evidence="5" id="KW-0503">Monooxygenase</keyword>
<dbReference type="SUPFAM" id="SSF51905">
    <property type="entry name" value="FAD/NAD(P)-binding domain"/>
    <property type="match status" value="1"/>
</dbReference>
<dbReference type="Pfam" id="PF01494">
    <property type="entry name" value="FAD_binding_3"/>
    <property type="match status" value="1"/>
</dbReference>
<keyword evidence="2" id="KW-0285">Flavoprotein</keyword>
<evidence type="ECO:0000256" key="3">
    <source>
        <dbReference type="ARBA" id="ARBA00022827"/>
    </source>
</evidence>
<evidence type="ECO:0000256" key="2">
    <source>
        <dbReference type="ARBA" id="ARBA00022630"/>
    </source>
</evidence>
<keyword evidence="4" id="KW-0560">Oxidoreductase</keyword>
<keyword evidence="6" id="KW-0472">Membrane</keyword>
<evidence type="ECO:0000313" key="9">
    <source>
        <dbReference type="Proteomes" id="UP000726737"/>
    </source>
</evidence>
<dbReference type="PANTHER" id="PTHR13789">
    <property type="entry name" value="MONOOXYGENASE"/>
    <property type="match status" value="1"/>
</dbReference>
<dbReference type="PANTHER" id="PTHR13789:SF309">
    <property type="entry name" value="PUTATIVE (AFU_ORTHOLOGUE AFUA_6G14510)-RELATED"/>
    <property type="match status" value="1"/>
</dbReference>
<comment type="similarity">
    <text evidence="1">Belongs to the paxM FAD-dependent monooxygenase family.</text>
</comment>
<evidence type="ECO:0000256" key="1">
    <source>
        <dbReference type="ARBA" id="ARBA00007992"/>
    </source>
</evidence>
<dbReference type="InterPro" id="IPR002938">
    <property type="entry name" value="FAD-bd"/>
</dbReference>
<evidence type="ECO:0000256" key="4">
    <source>
        <dbReference type="ARBA" id="ARBA00023002"/>
    </source>
</evidence>
<keyword evidence="6" id="KW-1133">Transmembrane helix</keyword>
<keyword evidence="9" id="KW-1185">Reference proteome</keyword>